<reference evidence="3 4" key="1">
    <citation type="submission" date="2018-11" db="EMBL/GenBank/DDBJ databases">
        <authorList>
            <consortium name="Pathogen Informatics"/>
        </authorList>
    </citation>
    <scope>NUCLEOTIDE SEQUENCE [LARGE SCALE GENOMIC DNA]</scope>
</reference>
<evidence type="ECO:0000313" key="4">
    <source>
        <dbReference type="Proteomes" id="UP000271889"/>
    </source>
</evidence>
<evidence type="ECO:0000256" key="1">
    <source>
        <dbReference type="SAM" id="MobiDB-lite"/>
    </source>
</evidence>
<dbReference type="InterPro" id="IPR007284">
    <property type="entry name" value="Ground-like_dom"/>
</dbReference>
<accession>A0A3P7NN51</accession>
<dbReference type="AlphaFoldDB" id="A0A3P7NN51"/>
<keyword evidence="4" id="KW-1185">Reference proteome</keyword>
<sequence>MSPSYGNGGGSYGGGMGDYGGGGGGGGYAQSGGGGYSTGGGYRRRHARAAEQKKGTSSDIECSSDEVKEIIKKAMSDDEAETRTKITAELVKKNDKLAVFCTPHSFDFTISKSAEFCSVKGEKFTCYAFVFTD</sequence>
<proteinExistence type="predicted"/>
<gene>
    <name evidence="3" type="ORF">CGOC_LOCUS12027</name>
</gene>
<dbReference type="Pfam" id="PF04155">
    <property type="entry name" value="Ground-like"/>
    <property type="match status" value="1"/>
</dbReference>
<feature type="region of interest" description="Disordered" evidence="1">
    <location>
        <begin position="34"/>
        <end position="61"/>
    </location>
</feature>
<dbReference type="OrthoDB" id="5869497at2759"/>
<protein>
    <recommendedName>
        <fullName evidence="2">Ground-like domain-containing protein</fullName>
    </recommendedName>
</protein>
<name>A0A3P7NN51_CYLGO</name>
<organism evidence="3 4">
    <name type="scientific">Cylicostephanus goldi</name>
    <name type="common">Nematode worm</name>
    <dbReference type="NCBI Taxonomy" id="71465"/>
    <lineage>
        <taxon>Eukaryota</taxon>
        <taxon>Metazoa</taxon>
        <taxon>Ecdysozoa</taxon>
        <taxon>Nematoda</taxon>
        <taxon>Chromadorea</taxon>
        <taxon>Rhabditida</taxon>
        <taxon>Rhabditina</taxon>
        <taxon>Rhabditomorpha</taxon>
        <taxon>Strongyloidea</taxon>
        <taxon>Strongylidae</taxon>
        <taxon>Cylicostephanus</taxon>
    </lineage>
</organism>
<dbReference type="EMBL" id="UYRV01120146">
    <property type="protein sequence ID" value="VDN32121.1"/>
    <property type="molecule type" value="Genomic_DNA"/>
</dbReference>
<dbReference type="Proteomes" id="UP000271889">
    <property type="component" value="Unassembled WGS sequence"/>
</dbReference>
<feature type="domain" description="Ground-like" evidence="2">
    <location>
        <begin position="61"/>
        <end position="129"/>
    </location>
</feature>
<evidence type="ECO:0000259" key="2">
    <source>
        <dbReference type="Pfam" id="PF04155"/>
    </source>
</evidence>
<evidence type="ECO:0000313" key="3">
    <source>
        <dbReference type="EMBL" id="VDN32121.1"/>
    </source>
</evidence>